<sequence length="87" mass="9363">MLQNEMPPMIETDDRPRRSSLKNQATAKPIAAASKSLGMRTTTPVLTASGVALNEMPAPSLPCCRQSPYARPPSFRAALSFSKVLTC</sequence>
<dbReference type="EMBL" id="ABXH02000003">
    <property type="protein sequence ID" value="EEP45028.1"/>
    <property type="molecule type" value="Genomic_DNA"/>
</dbReference>
<dbReference type="AlphaFoldDB" id="C4F7R0"/>
<organism evidence="2 3">
    <name type="scientific">Collinsella intestinalis DSM 13280</name>
    <dbReference type="NCBI Taxonomy" id="521003"/>
    <lineage>
        <taxon>Bacteria</taxon>
        <taxon>Bacillati</taxon>
        <taxon>Actinomycetota</taxon>
        <taxon>Coriobacteriia</taxon>
        <taxon>Coriobacteriales</taxon>
        <taxon>Coriobacteriaceae</taxon>
        <taxon>Collinsella</taxon>
    </lineage>
</organism>
<evidence type="ECO:0000313" key="3">
    <source>
        <dbReference type="Proteomes" id="UP000003295"/>
    </source>
</evidence>
<dbReference type="Proteomes" id="UP000003295">
    <property type="component" value="Unassembled WGS sequence"/>
</dbReference>
<comment type="caution">
    <text evidence="2">The sequence shown here is derived from an EMBL/GenBank/DDBJ whole genome shotgun (WGS) entry which is preliminary data.</text>
</comment>
<gene>
    <name evidence="2" type="ORF">COLINT_02075</name>
</gene>
<protein>
    <submittedName>
        <fullName evidence="2">Uncharacterized protein</fullName>
    </submittedName>
</protein>
<dbReference type="STRING" id="521003.COLINT_02075"/>
<dbReference type="HOGENOM" id="CLU_2477979_0_0_11"/>
<feature type="region of interest" description="Disordered" evidence="1">
    <location>
        <begin position="1"/>
        <end position="36"/>
    </location>
</feature>
<reference evidence="2 3" key="1">
    <citation type="submission" date="2009-04" db="EMBL/GenBank/DDBJ databases">
        <authorList>
            <person name="Weinstock G."/>
            <person name="Sodergren E."/>
            <person name="Clifton S."/>
            <person name="Fulton L."/>
            <person name="Fulton B."/>
            <person name="Courtney L."/>
            <person name="Fronick C."/>
            <person name="Harrison M."/>
            <person name="Strong C."/>
            <person name="Farmer C."/>
            <person name="Delahaunty K."/>
            <person name="Markovic C."/>
            <person name="Hall O."/>
            <person name="Minx P."/>
            <person name="Tomlinson C."/>
            <person name="Mitreva M."/>
            <person name="Nelson J."/>
            <person name="Hou S."/>
            <person name="Wollam A."/>
            <person name="Pepin K.H."/>
            <person name="Johnson M."/>
            <person name="Bhonagiri V."/>
            <person name="Nash W.E."/>
            <person name="Warren W."/>
            <person name="Chinwalla A."/>
            <person name="Mardis E.R."/>
            <person name="Wilson R.K."/>
        </authorList>
    </citation>
    <scope>NUCLEOTIDE SEQUENCE [LARGE SCALE GENOMIC DNA]</scope>
    <source>
        <strain evidence="2 3">DSM 13280</strain>
    </source>
</reference>
<accession>C4F7R0</accession>
<evidence type="ECO:0000313" key="2">
    <source>
        <dbReference type="EMBL" id="EEP45028.1"/>
    </source>
</evidence>
<name>C4F7R0_9ACTN</name>
<proteinExistence type="predicted"/>
<evidence type="ECO:0000256" key="1">
    <source>
        <dbReference type="SAM" id="MobiDB-lite"/>
    </source>
</evidence>